<feature type="compositionally biased region" description="Low complexity" evidence="4">
    <location>
        <begin position="741"/>
        <end position="762"/>
    </location>
</feature>
<dbReference type="Proteomes" id="UP000784919">
    <property type="component" value="Unassembled WGS sequence"/>
</dbReference>
<dbReference type="AlphaFoldDB" id="A0A9P7MV74"/>
<evidence type="ECO:0008006" key="7">
    <source>
        <dbReference type="Google" id="ProtNLM"/>
    </source>
</evidence>
<dbReference type="EMBL" id="SRPS01000064">
    <property type="protein sequence ID" value="KAG5971047.1"/>
    <property type="molecule type" value="Genomic_DNA"/>
</dbReference>
<dbReference type="InterPro" id="IPR021622">
    <property type="entry name" value="Afadin/alpha-actinin-bd"/>
</dbReference>
<evidence type="ECO:0000256" key="3">
    <source>
        <dbReference type="SAM" id="Coils"/>
    </source>
</evidence>
<evidence type="ECO:0000256" key="4">
    <source>
        <dbReference type="SAM" id="MobiDB-lite"/>
    </source>
</evidence>
<feature type="coiled-coil region" evidence="3">
    <location>
        <begin position="74"/>
        <end position="136"/>
    </location>
</feature>
<name>A0A9P7MV74_9HYPO</name>
<organism evidence="5 6">
    <name type="scientific">Claviceps arundinis</name>
    <dbReference type="NCBI Taxonomy" id="1623583"/>
    <lineage>
        <taxon>Eukaryota</taxon>
        <taxon>Fungi</taxon>
        <taxon>Dikarya</taxon>
        <taxon>Ascomycota</taxon>
        <taxon>Pezizomycotina</taxon>
        <taxon>Sordariomycetes</taxon>
        <taxon>Hypocreomycetidae</taxon>
        <taxon>Hypocreales</taxon>
        <taxon>Clavicipitaceae</taxon>
        <taxon>Claviceps</taxon>
    </lineage>
</organism>
<gene>
    <name evidence="5" type="ORF">E4U56_007127</name>
</gene>
<keyword evidence="2 3" id="KW-0175">Coiled coil</keyword>
<accession>A0A9P7MV74</accession>
<feature type="compositionally biased region" description="Polar residues" evidence="4">
    <location>
        <begin position="475"/>
        <end position="484"/>
    </location>
</feature>
<dbReference type="OrthoDB" id="312015at2759"/>
<feature type="compositionally biased region" description="Basic and acidic residues" evidence="4">
    <location>
        <begin position="714"/>
        <end position="723"/>
    </location>
</feature>
<evidence type="ECO:0000256" key="2">
    <source>
        <dbReference type="ARBA" id="ARBA00023054"/>
    </source>
</evidence>
<feature type="compositionally biased region" description="Basic and acidic residues" evidence="4">
    <location>
        <begin position="405"/>
        <end position="430"/>
    </location>
</feature>
<reference evidence="5" key="1">
    <citation type="journal article" date="2020" name="bioRxiv">
        <title>Whole genome comparisons of ergot fungi reveals the divergence and evolution of species within the genus Claviceps are the result of varying mechanisms driving genome evolution and host range expansion.</title>
        <authorList>
            <person name="Wyka S.A."/>
            <person name="Mondo S.J."/>
            <person name="Liu M."/>
            <person name="Dettman J."/>
            <person name="Nalam V."/>
            <person name="Broders K.D."/>
        </authorList>
    </citation>
    <scope>NUCLEOTIDE SEQUENCE</scope>
    <source>
        <strain evidence="5">CCC 1102</strain>
    </source>
</reference>
<feature type="compositionally biased region" description="Basic and acidic residues" evidence="4">
    <location>
        <begin position="763"/>
        <end position="777"/>
    </location>
</feature>
<feature type="compositionally biased region" description="Low complexity" evidence="4">
    <location>
        <begin position="662"/>
        <end position="683"/>
    </location>
</feature>
<feature type="compositionally biased region" description="Low complexity" evidence="4">
    <location>
        <begin position="634"/>
        <end position="649"/>
    </location>
</feature>
<feature type="compositionally biased region" description="Basic and acidic residues" evidence="4">
    <location>
        <begin position="792"/>
        <end position="803"/>
    </location>
</feature>
<dbReference type="Pfam" id="PF11559">
    <property type="entry name" value="ADIP"/>
    <property type="match status" value="1"/>
</dbReference>
<feature type="compositionally biased region" description="Polar residues" evidence="4">
    <location>
        <begin position="698"/>
        <end position="707"/>
    </location>
</feature>
<feature type="compositionally biased region" description="Basic and acidic residues" evidence="4">
    <location>
        <begin position="511"/>
        <end position="521"/>
    </location>
</feature>
<evidence type="ECO:0000313" key="6">
    <source>
        <dbReference type="Proteomes" id="UP000784919"/>
    </source>
</evidence>
<protein>
    <recommendedName>
        <fullName evidence="7">NIMA interactive protein</fullName>
    </recommendedName>
</protein>
<comment type="caution">
    <text evidence="5">The sequence shown here is derived from an EMBL/GenBank/DDBJ whole genome shotgun (WGS) entry which is preliminary data.</text>
</comment>
<sequence length="852" mass="94116">MIDTENLRTASLYINNQLLSRGLLRDGDSIDFAGTWLRDEEDAAVSGRIISLLNDLILRRDRDAEQRESLSMSMRSLRAENLKLTDDLARLHDKLTDAQRKADLATAAESTLKTQLKSAEAHARALKEDAARMKSLVAQTRSSCTMEIRRRDRQIDTLKKQLGEAGRSRGTRANPAITTITVTGEVGSHEWNPTTASLHSSSNNISEGSTDANCALRFMENETILGLARRLTEENDNVTGLMQDTMEQLRDMSGWTADTTSDENVRKPPVLEDMVTELDAVMDHMRVILTNPSFVPIEEVVAREEEINRLKAGWVKMENRWKEAVHLMDGWRKRMAVSGKPVCDEELQMGIRLSPIRVQDIGEGSRPTEGHGLSVVKEESEEENGHEYLRSPCPGNADSRPGYVAREELELDDRGNHSDSDDDVAHHQDDLPTEPEDECAASHGKQPAQQDFSHDGEEESLEPSIPLVEPPQPAPLQNSHSAGNRGTLKNEKLLRTRTRPSNDRGTTSGETTHRPSRDSKPMRSMPVRPGRLASQSTRLPSRATKTVQRSRFPSNTSLDEALLPPKRAAEEEDTLSVAQSQNGESEESEELQAATATIKTHGTERKQQSQNEESEELRAAAATVKTHGTERKQQQSQNEESEELQAAAATIKTHEIRRQQQTSTSTSSHTSSSSNSPTTPRASNSRRTRRTPGAEATVAQSPLTMSTIAAKLAASEREADAARVRAKLKAARTSTRGVSRPTITATAAAAASSSSAVPVATTTEKKQSSRHVEKTVVEARGPQMQLLQEQGQQHENKEEEAGRLTKVQGEDAPAPPPEKRKRDRNKATAVSSRRRSTLTPWELRTLMEGEVQ</sequence>
<evidence type="ECO:0000256" key="1">
    <source>
        <dbReference type="ARBA" id="ARBA00009291"/>
    </source>
</evidence>
<feature type="region of interest" description="Disordered" evidence="4">
    <location>
        <begin position="358"/>
        <end position="852"/>
    </location>
</feature>
<feature type="compositionally biased region" description="Polar residues" evidence="4">
    <location>
        <begin position="533"/>
        <end position="558"/>
    </location>
</feature>
<comment type="similarity">
    <text evidence="1">Belongs to the ADIP family.</text>
</comment>
<evidence type="ECO:0000313" key="5">
    <source>
        <dbReference type="EMBL" id="KAG5971047.1"/>
    </source>
</evidence>
<proteinExistence type="inferred from homology"/>